<comment type="caution">
    <text evidence="1">The sequence shown here is derived from an EMBL/GenBank/DDBJ whole genome shotgun (WGS) entry which is preliminary data.</text>
</comment>
<protein>
    <recommendedName>
        <fullName evidence="3">STAS/SEC14 domain-containing protein</fullName>
    </recommendedName>
</protein>
<sequence>MITSVAENGYIRHRFTGVVDADQVRDWYATLDLTNEATSGGIYAFIDYSQLKSITKKAMDLIVDVQRDARDAGLVRVAVVVNSGMLQLQTERLARSSAIYNVERYISSDRTPNWEDVAKAWLIHGIEPSAYRGE</sequence>
<reference evidence="1 2" key="1">
    <citation type="submission" date="2016-12" db="EMBL/GenBank/DDBJ databases">
        <title>The draft genome sequence of HSLHS2.</title>
        <authorList>
            <person name="Hu D."/>
            <person name="Wang L."/>
            <person name="Shao Z."/>
        </authorList>
    </citation>
    <scope>NUCLEOTIDE SEQUENCE [LARGE SCALE GENOMIC DNA]</scope>
    <source>
        <strain evidence="1">MCCC 1A06712</strain>
    </source>
</reference>
<accession>A0A251WV56</accession>
<proteinExistence type="predicted"/>
<dbReference type="Proteomes" id="UP000194664">
    <property type="component" value="Unassembled WGS sequence"/>
</dbReference>
<organism evidence="1 2">
    <name type="scientific">Marivivens niveibacter</name>
    <dbReference type="NCBI Taxonomy" id="1930667"/>
    <lineage>
        <taxon>Bacteria</taxon>
        <taxon>Pseudomonadati</taxon>
        <taxon>Pseudomonadota</taxon>
        <taxon>Alphaproteobacteria</taxon>
        <taxon>Rhodobacterales</taxon>
        <taxon>Paracoccaceae</taxon>
        <taxon>Marivivens group</taxon>
        <taxon>Marivivens</taxon>
    </lineage>
</organism>
<dbReference type="AlphaFoldDB" id="A0A251WV56"/>
<keyword evidence="2" id="KW-1185">Reference proteome</keyword>
<evidence type="ECO:0000313" key="1">
    <source>
        <dbReference type="EMBL" id="OUD08282.1"/>
    </source>
</evidence>
<dbReference type="EMBL" id="MSPP01000006">
    <property type="protein sequence ID" value="OUD08282.1"/>
    <property type="molecule type" value="Genomic_DNA"/>
</dbReference>
<dbReference type="OrthoDB" id="9154248at2"/>
<evidence type="ECO:0000313" key="2">
    <source>
        <dbReference type="Proteomes" id="UP000194664"/>
    </source>
</evidence>
<name>A0A251WV56_9RHOB</name>
<gene>
    <name evidence="1" type="ORF">BVC71_14005</name>
</gene>
<dbReference type="RefSeq" id="WP_086452315.1">
    <property type="nucleotide sequence ID" value="NZ_MSPP01000006.1"/>
</dbReference>
<evidence type="ECO:0008006" key="3">
    <source>
        <dbReference type="Google" id="ProtNLM"/>
    </source>
</evidence>